<dbReference type="OrthoDB" id="2737584at2"/>
<reference evidence="2 3" key="1">
    <citation type="submission" date="2016-10" db="EMBL/GenBank/DDBJ databases">
        <authorList>
            <person name="de Groot N.N."/>
        </authorList>
    </citation>
    <scope>NUCLEOTIDE SEQUENCE [LARGE SCALE GENOMIC DNA]</scope>
    <source>
        <strain evidence="2 3">DSM 23995</strain>
    </source>
</reference>
<evidence type="ECO:0000313" key="2">
    <source>
        <dbReference type="EMBL" id="SFE61956.1"/>
    </source>
</evidence>
<evidence type="ECO:0000259" key="1">
    <source>
        <dbReference type="Pfam" id="PF10740"/>
    </source>
</evidence>
<name>A0A1I2C0I0_9BACI</name>
<protein>
    <recommendedName>
        <fullName evidence="1">DUF2529 domain-containing protein</fullName>
    </recommendedName>
</protein>
<accession>A0A1I2C0I0</accession>
<dbReference type="Pfam" id="PF10740">
    <property type="entry name" value="DUF2529"/>
    <property type="match status" value="1"/>
</dbReference>
<dbReference type="EMBL" id="FONT01000002">
    <property type="protein sequence ID" value="SFE61956.1"/>
    <property type="molecule type" value="Genomic_DNA"/>
</dbReference>
<sequence length="171" mass="18892">MKMFATQLQGMFQKIVALEEPLEDGARLLAQAPAGAGKLYVSATPELTGIAMSLAAHQEAPKDTMYWQPSSSPDSTDRVLLFAGKKEAAELSQQIEFLKKQEVPLVIVAPFSQEDIETDLDFTDIWIQTPGRDGIIPAEDGSRMGEPTALCSLFTGQLLYLYIKEMMEEFD</sequence>
<proteinExistence type="predicted"/>
<dbReference type="Proteomes" id="UP000199516">
    <property type="component" value="Unassembled WGS sequence"/>
</dbReference>
<feature type="domain" description="DUF2529" evidence="1">
    <location>
        <begin position="1"/>
        <end position="167"/>
    </location>
</feature>
<dbReference type="InterPro" id="IPR019676">
    <property type="entry name" value="DUF2529"/>
</dbReference>
<dbReference type="STRING" id="930128.SAMN05192532_102620"/>
<dbReference type="Gene3D" id="3.40.50.10490">
    <property type="entry name" value="Glucose-6-phosphate isomerase like protein, domain 1"/>
    <property type="match status" value="1"/>
</dbReference>
<gene>
    <name evidence="2" type="ORF">SAMN05192532_102620</name>
</gene>
<dbReference type="RefSeq" id="WP_091659443.1">
    <property type="nucleotide sequence ID" value="NZ_FONT01000002.1"/>
</dbReference>
<organism evidence="2 3">
    <name type="scientific">Alteribacillus iranensis</name>
    <dbReference type="NCBI Taxonomy" id="930128"/>
    <lineage>
        <taxon>Bacteria</taxon>
        <taxon>Bacillati</taxon>
        <taxon>Bacillota</taxon>
        <taxon>Bacilli</taxon>
        <taxon>Bacillales</taxon>
        <taxon>Bacillaceae</taxon>
        <taxon>Alteribacillus</taxon>
    </lineage>
</organism>
<keyword evidence="3" id="KW-1185">Reference proteome</keyword>
<dbReference type="AlphaFoldDB" id="A0A1I2C0I0"/>
<evidence type="ECO:0000313" key="3">
    <source>
        <dbReference type="Proteomes" id="UP000199516"/>
    </source>
</evidence>